<dbReference type="EMBL" id="ARQD01000002">
    <property type="protein sequence ID" value="KIX85243.1"/>
    <property type="molecule type" value="Genomic_DNA"/>
</dbReference>
<dbReference type="Proteomes" id="UP000032214">
    <property type="component" value="Unassembled WGS sequence"/>
</dbReference>
<evidence type="ECO:0008006" key="3">
    <source>
        <dbReference type="Google" id="ProtNLM"/>
    </source>
</evidence>
<proteinExistence type="predicted"/>
<protein>
    <recommendedName>
        <fullName evidence="3">DNA polymerase III delta N-terminal domain-containing protein</fullName>
    </recommendedName>
</protein>
<evidence type="ECO:0000313" key="2">
    <source>
        <dbReference type="Proteomes" id="UP000032214"/>
    </source>
</evidence>
<gene>
    <name evidence="1" type="ORF">J120_02910</name>
</gene>
<dbReference type="eggNOG" id="ENOG50349MS">
    <property type="taxonomic scope" value="Bacteria"/>
</dbReference>
<dbReference type="AlphaFoldDB" id="A0A0D2JLP5"/>
<keyword evidence="2" id="KW-1185">Reference proteome</keyword>
<accession>A0A0D2JLP5</accession>
<name>A0A0D2JLP5_9BACT</name>
<sequence>MNFPFEKFIKTLPASIADNYKPVVWIYSKTDVRVAFSYIITHLKRTYITYQYTSLESTDVDRLKLDQLLYTTFLGSSHLYSIMCVGDKGSHELLQERLNKYSGPHCIVIYSTDPLNLSDAMTDNIQYIEIPEFIDFNGCVDLLPVICSNKEHQKNAHYIATQLFKRSKKWPLETICALAYYAPLFDINSPSAVAMANYFAQLYGFQHSLFLLSQQFFSGKIPLFLSLWKEHSQIYPEQFWISFWSDQIWRAFFYLNYLKQGQHTQAKKIAFRLPFSFIERDWRLWDHIALQKLHTQLYQLDSKAKQGATYMALETLLLDGLLSIV</sequence>
<comment type="caution">
    <text evidence="1">The sequence shown here is derived from an EMBL/GenBank/DDBJ whole genome shotgun (WGS) entry which is preliminary data.</text>
</comment>
<evidence type="ECO:0000313" key="1">
    <source>
        <dbReference type="EMBL" id="KIX85243.1"/>
    </source>
</evidence>
<reference evidence="1 2" key="1">
    <citation type="journal article" date="2013" name="Proc. Natl. Acad. Sci. U.S.A.">
        <title>Candidate phylum TM6 genome recovered from a hospital sink biofilm provides genomic insights into this uncultivated phylum.</title>
        <authorList>
            <person name="McLean J.S."/>
            <person name="Lombardo M.J."/>
            <person name="Badger J.H."/>
            <person name="Edlund A."/>
            <person name="Novotny M."/>
            <person name="Yee-Greenbaum J."/>
            <person name="Vyahhi N."/>
            <person name="Hall A.P."/>
            <person name="Yang Y."/>
            <person name="Dupont C.L."/>
            <person name="Ziegler M.G."/>
            <person name="Chitsaz H."/>
            <person name="Allen A.E."/>
            <person name="Yooseph S."/>
            <person name="Tesler G."/>
            <person name="Pevzner P.A."/>
            <person name="Friedman R.M."/>
            <person name="Nealson K.H."/>
            <person name="Venter J.C."/>
            <person name="Lasken R.S."/>
        </authorList>
    </citation>
    <scope>NUCLEOTIDE SEQUENCE [LARGE SCALE GENOMIC DNA]</scope>
    <source>
        <strain evidence="1 2">TM6SC1</strain>
    </source>
</reference>
<organism evidence="1 2">
    <name type="scientific">candidate division TM6 bacterium JCVI TM6SC1</name>
    <dbReference type="NCBI Taxonomy" id="1306947"/>
    <lineage>
        <taxon>Bacteria</taxon>
        <taxon>Candidatus Babelota</taxon>
        <taxon>Vermiphilus</taxon>
    </lineage>
</organism>